<dbReference type="PANTHER" id="PTHR43244">
    <property type="match status" value="1"/>
</dbReference>
<dbReference type="InterPro" id="IPR011251">
    <property type="entry name" value="Luciferase-like_dom"/>
</dbReference>
<keyword evidence="4" id="KW-1185">Reference proteome</keyword>
<dbReference type="RefSeq" id="WP_134485454.1">
    <property type="nucleotide sequence ID" value="NZ_LR216287.1"/>
</dbReference>
<evidence type="ECO:0000256" key="1">
    <source>
        <dbReference type="ARBA" id="ARBA00023002"/>
    </source>
</evidence>
<accession>A0A484IFB9</accession>
<dbReference type="GO" id="GO:0016705">
    <property type="term" value="F:oxidoreductase activity, acting on paired donors, with incorporation or reduction of molecular oxygen"/>
    <property type="evidence" value="ECO:0007669"/>
    <property type="project" value="InterPro"/>
</dbReference>
<dbReference type="CDD" id="cd01097">
    <property type="entry name" value="Tetrahydromethanopterin_reductase"/>
    <property type="match status" value="1"/>
</dbReference>
<evidence type="ECO:0000259" key="2">
    <source>
        <dbReference type="Pfam" id="PF00296"/>
    </source>
</evidence>
<proteinExistence type="predicted"/>
<reference evidence="3 4" key="1">
    <citation type="submission" date="2019-02" db="EMBL/GenBank/DDBJ databases">
        <authorList>
            <person name="Lehtovirta-Morley E L."/>
        </authorList>
    </citation>
    <scope>NUCLEOTIDE SEQUENCE [LARGE SCALE GENOMIC DNA]</scope>
    <source>
        <strain evidence="3">NFRAN1</strain>
    </source>
</reference>
<evidence type="ECO:0000313" key="3">
    <source>
        <dbReference type="EMBL" id="VFJ15478.1"/>
    </source>
</evidence>
<dbReference type="EMBL" id="LR216287">
    <property type="protein sequence ID" value="VFJ15478.1"/>
    <property type="molecule type" value="Genomic_DNA"/>
</dbReference>
<dbReference type="GeneID" id="39422252"/>
<sequence length="325" mass="36710">MKNKIAFSTGSLLNPKQVLDFSSNIDANKNVHSLWTPESWGKEAFSILGAISQVTKRIKIGTSIINIYTRTPATICMGAITLDLLSEHRVILGLGTSTPPLIENLHGLKFNNPVQRMREYIESIRLLLRKGKTSYDGRIVKITNFELLDHSRKDIPIFVAAVNPRMLNLSKEIADGVILYLKPKDEMETIARQTHDNKNGKSFTKASVIITSVYNRDPSQAVKRAARTLVFYISVGKIYYDYLLNTRHCEIIKKIYTDYHKFGIEEALKNIKTEILDDFVIAGSINECISQIKAFRRTGIDLPILQVNPILSPSGSLSYKDFFDL</sequence>
<gene>
    <name evidence="3" type="primary">mer</name>
    <name evidence="3" type="ORF">NFRAN_3160</name>
</gene>
<dbReference type="Proteomes" id="UP000294299">
    <property type="component" value="Chromosome NFRAN"/>
</dbReference>
<protein>
    <submittedName>
        <fullName evidence="3">Luciferase-like monooxygenase family protein</fullName>
    </submittedName>
</protein>
<dbReference type="KEGG" id="nfn:NFRAN_3160"/>
<dbReference type="InterPro" id="IPR050564">
    <property type="entry name" value="F420-G6PD/mer"/>
</dbReference>
<dbReference type="AlphaFoldDB" id="A0A484IFB9"/>
<feature type="domain" description="Luciferase-like" evidence="2">
    <location>
        <begin position="32"/>
        <end position="301"/>
    </location>
</feature>
<evidence type="ECO:0000313" key="4">
    <source>
        <dbReference type="Proteomes" id="UP000294299"/>
    </source>
</evidence>
<keyword evidence="3" id="KW-0503">Monooxygenase</keyword>
<dbReference type="PANTHER" id="PTHR43244:SF1">
    <property type="entry name" value="5,10-METHYLENETETRAHYDROMETHANOPTERIN REDUCTASE"/>
    <property type="match status" value="1"/>
</dbReference>
<dbReference type="SUPFAM" id="SSF51679">
    <property type="entry name" value="Bacterial luciferase-like"/>
    <property type="match status" value="1"/>
</dbReference>
<dbReference type="Pfam" id="PF00296">
    <property type="entry name" value="Bac_luciferase"/>
    <property type="match status" value="1"/>
</dbReference>
<organism evidence="3 4">
    <name type="scientific">Candidatus Nitrosocosmicus franklandianus</name>
    <dbReference type="NCBI Taxonomy" id="1798806"/>
    <lineage>
        <taxon>Archaea</taxon>
        <taxon>Nitrososphaerota</taxon>
        <taxon>Nitrososphaeria</taxon>
        <taxon>Nitrososphaerales</taxon>
        <taxon>Nitrososphaeraceae</taxon>
        <taxon>Candidatus Nitrosocosmicus</taxon>
    </lineage>
</organism>
<dbReference type="InterPro" id="IPR036661">
    <property type="entry name" value="Luciferase-like_sf"/>
</dbReference>
<dbReference type="GO" id="GO:0004497">
    <property type="term" value="F:monooxygenase activity"/>
    <property type="evidence" value="ECO:0007669"/>
    <property type="project" value="UniProtKB-KW"/>
</dbReference>
<dbReference type="OrthoDB" id="194060at2157"/>
<name>A0A484IFB9_9ARCH</name>
<dbReference type="Gene3D" id="3.20.20.30">
    <property type="entry name" value="Luciferase-like domain"/>
    <property type="match status" value="1"/>
</dbReference>
<keyword evidence="1" id="KW-0560">Oxidoreductase</keyword>